<organism evidence="1 2">
    <name type="scientific">Streptomyces colonosanans</name>
    <dbReference type="NCBI Taxonomy" id="1428652"/>
    <lineage>
        <taxon>Bacteria</taxon>
        <taxon>Bacillati</taxon>
        <taxon>Actinomycetota</taxon>
        <taxon>Actinomycetes</taxon>
        <taxon>Kitasatosporales</taxon>
        <taxon>Streptomycetaceae</taxon>
        <taxon>Streptomyces</taxon>
    </lineage>
</organism>
<keyword evidence="2" id="KW-1185">Reference proteome</keyword>
<sequence length="94" mass="10349">MVAYVATLDVPRHVVDYLSRLLATRRRQIGTPRSDRSSRRCWCCAGSGCVHCLVRDTGISQATGYRYLHEGIDALAGQAPDLHEVLVPVVGRKA</sequence>
<reference evidence="1 2" key="1">
    <citation type="submission" date="2016-10" db="EMBL/GenBank/DDBJ databases">
        <title>Genome sequence of Streptomyces sp. MUSC 93.</title>
        <authorList>
            <person name="Lee L.-H."/>
            <person name="Ser H.-L."/>
            <person name="Law J.W.-F."/>
        </authorList>
    </citation>
    <scope>NUCLEOTIDE SEQUENCE [LARGE SCALE GENOMIC DNA]</scope>
    <source>
        <strain evidence="1 2">MUSC 93</strain>
    </source>
</reference>
<evidence type="ECO:0000313" key="2">
    <source>
        <dbReference type="Proteomes" id="UP000179935"/>
    </source>
</evidence>
<accession>A0A1S2P9C4</accession>
<protein>
    <recommendedName>
        <fullName evidence="3">Transposase</fullName>
    </recommendedName>
</protein>
<dbReference type="STRING" id="1428652.BIV24_17760"/>
<comment type="caution">
    <text evidence="1">The sequence shown here is derived from an EMBL/GenBank/DDBJ whole genome shotgun (WGS) entry which is preliminary data.</text>
</comment>
<proteinExistence type="predicted"/>
<dbReference type="AlphaFoldDB" id="A0A1S2P9C4"/>
<dbReference type="Proteomes" id="UP000179935">
    <property type="component" value="Unassembled WGS sequence"/>
</dbReference>
<evidence type="ECO:0008006" key="3">
    <source>
        <dbReference type="Google" id="ProtNLM"/>
    </source>
</evidence>
<name>A0A1S2P9C4_9ACTN</name>
<dbReference type="EMBL" id="MLYP01000045">
    <property type="protein sequence ID" value="OIJ90403.1"/>
    <property type="molecule type" value="Genomic_DNA"/>
</dbReference>
<evidence type="ECO:0000313" key="1">
    <source>
        <dbReference type="EMBL" id="OIJ90403.1"/>
    </source>
</evidence>
<gene>
    <name evidence="1" type="ORF">BIV24_17760</name>
</gene>